<dbReference type="Proteomes" id="UP000520156">
    <property type="component" value="Unassembled WGS sequence"/>
</dbReference>
<reference evidence="1 2" key="1">
    <citation type="submission" date="2020-08" db="EMBL/GenBank/DDBJ databases">
        <title>The genome sequence of Novosphingobium flavum 4Y4.</title>
        <authorList>
            <person name="Liu Y."/>
        </authorList>
    </citation>
    <scope>NUCLEOTIDE SEQUENCE [LARGE SCALE GENOMIC DNA]</scope>
    <source>
        <strain evidence="1 2">4Y4</strain>
    </source>
</reference>
<comment type="caution">
    <text evidence="1">The sequence shown here is derived from an EMBL/GenBank/DDBJ whole genome shotgun (WGS) entry which is preliminary data.</text>
</comment>
<accession>A0A7X1F6H3</accession>
<name>A0A7X1F6H3_9SPHN</name>
<dbReference type="RefSeq" id="WP_185682678.1">
    <property type="nucleotide sequence ID" value="NZ_JACLAU010000006.1"/>
</dbReference>
<dbReference type="EMBL" id="JACLAU010000006">
    <property type="protein sequence ID" value="MBC2651253.1"/>
    <property type="molecule type" value="Genomic_DNA"/>
</dbReference>
<proteinExistence type="predicted"/>
<organism evidence="1 2">
    <name type="scientific">Novosphingobium aerophilum</name>
    <dbReference type="NCBI Taxonomy" id="2839843"/>
    <lineage>
        <taxon>Bacteria</taxon>
        <taxon>Pseudomonadati</taxon>
        <taxon>Pseudomonadota</taxon>
        <taxon>Alphaproteobacteria</taxon>
        <taxon>Sphingomonadales</taxon>
        <taxon>Sphingomonadaceae</taxon>
        <taxon>Novosphingobium</taxon>
    </lineage>
</organism>
<gene>
    <name evidence="1" type="ORF">H7F49_06025</name>
</gene>
<sequence length="109" mass="12368">MLNAAVYATDGTDEAEVQLIYGTTQLKLMQRRNDFFVTNAAEMDSCGLHKATRFDLDKVAWIPWASEWFDCLTGYSSPIIGHLSQHSTKLLQYQLGRRQALRQQSLDGI</sequence>
<evidence type="ECO:0000313" key="1">
    <source>
        <dbReference type="EMBL" id="MBC2651253.1"/>
    </source>
</evidence>
<keyword evidence="2" id="KW-1185">Reference proteome</keyword>
<protein>
    <submittedName>
        <fullName evidence="1">Uncharacterized protein</fullName>
    </submittedName>
</protein>
<evidence type="ECO:0000313" key="2">
    <source>
        <dbReference type="Proteomes" id="UP000520156"/>
    </source>
</evidence>
<dbReference type="AlphaFoldDB" id="A0A7X1F6H3"/>